<dbReference type="SUPFAM" id="SSF88946">
    <property type="entry name" value="Sigma2 domain of RNA polymerase sigma factors"/>
    <property type="match status" value="1"/>
</dbReference>
<dbReference type="RefSeq" id="WP_184195343.1">
    <property type="nucleotide sequence ID" value="NZ_JACHGW010000002.1"/>
</dbReference>
<reference evidence="2 3" key="1">
    <citation type="submission" date="2020-08" db="EMBL/GenBank/DDBJ databases">
        <title>Genomic Encyclopedia of Type Strains, Phase IV (KMG-IV): sequencing the most valuable type-strain genomes for metagenomic binning, comparative biology and taxonomic classification.</title>
        <authorList>
            <person name="Goeker M."/>
        </authorList>
    </citation>
    <scope>NUCLEOTIDE SEQUENCE [LARGE SCALE GENOMIC DNA]</scope>
    <source>
        <strain evidence="2 3">DSM 23562</strain>
    </source>
</reference>
<dbReference type="Proteomes" id="UP000520814">
    <property type="component" value="Unassembled WGS sequence"/>
</dbReference>
<evidence type="ECO:0000313" key="2">
    <source>
        <dbReference type="EMBL" id="MBB6050422.1"/>
    </source>
</evidence>
<organism evidence="2 3">
    <name type="scientific">Armatimonas rosea</name>
    <dbReference type="NCBI Taxonomy" id="685828"/>
    <lineage>
        <taxon>Bacteria</taxon>
        <taxon>Bacillati</taxon>
        <taxon>Armatimonadota</taxon>
        <taxon>Armatimonadia</taxon>
        <taxon>Armatimonadales</taxon>
        <taxon>Armatimonadaceae</taxon>
        <taxon>Armatimonas</taxon>
    </lineage>
</organism>
<dbReference type="InterPro" id="IPR013325">
    <property type="entry name" value="RNA_pol_sigma_r2"/>
</dbReference>
<dbReference type="GO" id="GO:0003700">
    <property type="term" value="F:DNA-binding transcription factor activity"/>
    <property type="evidence" value="ECO:0007669"/>
    <property type="project" value="InterPro"/>
</dbReference>
<name>A0A7W9SPF1_ARMRO</name>
<accession>A0A7W9SPF1</accession>
<evidence type="ECO:0000313" key="3">
    <source>
        <dbReference type="Proteomes" id="UP000520814"/>
    </source>
</evidence>
<gene>
    <name evidence="2" type="ORF">HNQ39_002213</name>
</gene>
<dbReference type="EMBL" id="JACHGW010000002">
    <property type="protein sequence ID" value="MBB6050422.1"/>
    <property type="molecule type" value="Genomic_DNA"/>
</dbReference>
<protein>
    <submittedName>
        <fullName evidence="2">RNA polymerase sigma factor (Sigma-70 family)</fullName>
    </submittedName>
</protein>
<keyword evidence="3" id="KW-1185">Reference proteome</keyword>
<feature type="domain" description="RNA polymerase sigma-70 region 2" evidence="1">
    <location>
        <begin position="50"/>
        <end position="99"/>
    </location>
</feature>
<sequence length="215" mass="25224">MEFVVNQRYQELWEELRGGHPTAPDRFYVAVAPVLVTRLIRWGKLQFPREIIEDAVTDVLLGLIQAPERFDPSKSSILGYLQMIVTRRLIDRLRRQERRQTEKIIFLEDVALAEPIANSLTEDPERVALHSGRDPALEYSPELENLMEELLPDIRDRLLATEFLAGRLSVEIFVQVYALESLPLAEQQREMKRNRDRVMLRLKRNREKLWEAIHG</sequence>
<comment type="caution">
    <text evidence="2">The sequence shown here is derived from an EMBL/GenBank/DDBJ whole genome shotgun (WGS) entry which is preliminary data.</text>
</comment>
<proteinExistence type="predicted"/>
<evidence type="ECO:0000259" key="1">
    <source>
        <dbReference type="Pfam" id="PF04542"/>
    </source>
</evidence>
<dbReference type="GO" id="GO:0006352">
    <property type="term" value="P:DNA-templated transcription initiation"/>
    <property type="evidence" value="ECO:0007669"/>
    <property type="project" value="InterPro"/>
</dbReference>
<dbReference type="InterPro" id="IPR007627">
    <property type="entry name" value="RNA_pol_sigma70_r2"/>
</dbReference>
<dbReference type="AlphaFoldDB" id="A0A7W9SPF1"/>
<dbReference type="Gene3D" id="1.10.1740.10">
    <property type="match status" value="1"/>
</dbReference>
<dbReference type="Pfam" id="PF04542">
    <property type="entry name" value="Sigma70_r2"/>
    <property type="match status" value="1"/>
</dbReference>